<gene>
    <name evidence="1" type="ORF">BK666_20860</name>
</gene>
<dbReference type="Proteomes" id="UP000285349">
    <property type="component" value="Unassembled WGS sequence"/>
</dbReference>
<evidence type="ECO:0008006" key="3">
    <source>
        <dbReference type="Google" id="ProtNLM"/>
    </source>
</evidence>
<organism evidence="1 2">
    <name type="scientific">Pseudomonas frederiksbergensis</name>
    <dbReference type="NCBI Taxonomy" id="104087"/>
    <lineage>
        <taxon>Bacteria</taxon>
        <taxon>Pseudomonadati</taxon>
        <taxon>Pseudomonadota</taxon>
        <taxon>Gammaproteobacteria</taxon>
        <taxon>Pseudomonadales</taxon>
        <taxon>Pseudomonadaceae</taxon>
        <taxon>Pseudomonas</taxon>
    </lineage>
</organism>
<dbReference type="EMBL" id="MOBQ01000024">
    <property type="protein sequence ID" value="RON43523.1"/>
    <property type="molecule type" value="Genomic_DNA"/>
</dbReference>
<reference evidence="1 2" key="1">
    <citation type="submission" date="2016-10" db="EMBL/GenBank/DDBJ databases">
        <title>Comparative genome analysis of multiple Pseudomonas spp. focuses on biocontrol and plant growth promoting traits.</title>
        <authorList>
            <person name="Tao X.-Y."/>
            <person name="Taylor C.G."/>
        </authorList>
    </citation>
    <scope>NUCLEOTIDE SEQUENCE [LARGE SCALE GENOMIC DNA]</scope>
    <source>
        <strain evidence="1 2">37A10</strain>
    </source>
</reference>
<sequence>MGNVIHKPRHFWSAGSNRIREVFKVAYLFATELSAAGAVEIIVRPVKSRRTLEQNAKLWAMLGDISRQVEWPVNGLMQRLDSEDWKALMTAAARQEIRMAQGVNGGVVMLGVSTKRMSVQELGDVIECMYVFGAEKGVIWSEPKGRMPEQWEAAA</sequence>
<dbReference type="OrthoDB" id="6064804at2"/>
<comment type="caution">
    <text evidence="1">The sequence shown here is derived from an EMBL/GenBank/DDBJ whole genome shotgun (WGS) entry which is preliminary data.</text>
</comment>
<dbReference type="InterPro" id="IPR036619">
    <property type="entry name" value="NinB_sf"/>
</dbReference>
<dbReference type="Gene3D" id="1.10.3790.10">
    <property type="entry name" value="NinB"/>
    <property type="match status" value="1"/>
</dbReference>
<dbReference type="Pfam" id="PF05772">
    <property type="entry name" value="NinB"/>
    <property type="match status" value="1"/>
</dbReference>
<accession>A0A423JZU8</accession>
<dbReference type="AlphaFoldDB" id="A0A423JZU8"/>
<evidence type="ECO:0000313" key="1">
    <source>
        <dbReference type="EMBL" id="RON43523.1"/>
    </source>
</evidence>
<dbReference type="SUPFAM" id="SSF103370">
    <property type="entry name" value="NinB"/>
    <property type="match status" value="1"/>
</dbReference>
<protein>
    <recommendedName>
        <fullName evidence="3">NinB family protein</fullName>
    </recommendedName>
</protein>
<dbReference type="RefSeq" id="WP_123512690.1">
    <property type="nucleotide sequence ID" value="NZ_MOBQ01000024.1"/>
</dbReference>
<name>A0A423JZU8_9PSED</name>
<dbReference type="InterPro" id="IPR008711">
    <property type="entry name" value="Recombinase_NinB"/>
</dbReference>
<evidence type="ECO:0000313" key="2">
    <source>
        <dbReference type="Proteomes" id="UP000285349"/>
    </source>
</evidence>
<proteinExistence type="predicted"/>